<evidence type="ECO:0000259" key="11">
    <source>
        <dbReference type="PROSITE" id="PS51163"/>
    </source>
</evidence>
<comment type="catalytic activity">
    <reaction evidence="9">
        <text>an acyl phosphate + H2O = a carboxylate + phosphate + H(+)</text>
        <dbReference type="Rhea" id="RHEA:14965"/>
        <dbReference type="ChEBI" id="CHEBI:15377"/>
        <dbReference type="ChEBI" id="CHEBI:15378"/>
        <dbReference type="ChEBI" id="CHEBI:29067"/>
        <dbReference type="ChEBI" id="CHEBI:43474"/>
        <dbReference type="ChEBI" id="CHEBI:59918"/>
        <dbReference type="EC" id="3.6.1.7"/>
    </reaction>
</comment>
<dbReference type="GO" id="GO:0016874">
    <property type="term" value="F:ligase activity"/>
    <property type="evidence" value="ECO:0007669"/>
    <property type="project" value="UniProtKB-UniRule"/>
</dbReference>
<keyword evidence="9" id="KW-0378">Hydrolase</keyword>
<comment type="caution">
    <text evidence="12">The sequence shown here is derived from an EMBL/GenBank/DDBJ whole genome shotgun (WGS) entry which is preliminary data.</text>
</comment>
<evidence type="ECO:0000313" key="12">
    <source>
        <dbReference type="EMBL" id="KNG92127.1"/>
    </source>
</evidence>
<feature type="active site" evidence="9">
    <location>
        <position position="23"/>
    </location>
</feature>
<dbReference type="InterPro" id="IPR011125">
    <property type="entry name" value="Znf_HypF"/>
</dbReference>
<dbReference type="InterPro" id="IPR017945">
    <property type="entry name" value="DHBP_synth_RibB-like_a/b_dom"/>
</dbReference>
<sequence length="782" mass="85006">MEIRDMTGQLLIVQGQVQGVGFRPTVWRLANELGLTGDVKNSARGVEIRLWGKAADEFETKLRKALPKLAMIESIEAHDLTSDAPEKFEIAASTAGSNQISVTPDMAVCDDCLEEVRNPFERRYRYPFANCTNCGPRLSIIQTAPYDRENTTMAAFEMCDQCAAEYSDPKDRRFHAQPVACHVCGPKAWLEKLGGGAVNLEAFSMMDDVDAAGGALMNGHIVAVKGIGGFHLSCDATKADVVQSLRDRKRRPDKPFALMARDLDVIRKYADVSEDEEALLRSPEAPIVLLNARSGCLPDGVAPGLARLGFMLPNTPMHHMLLRRMKRPVIMTSGNISGRPQCIDNDEARRELSGVADFALFHNRDIHNRVDDSVVRYDGDQVSLLRRARGYAPQPITLPSEFSKSVSVLAMGSELKNTFCLTDGGRAIVSQHMGDLENAATYDEASHSLDLYRSFYDKTPDVIVVDAHPEYLCTKRGYEIAGEAQVIEVQHHHAHIASCLADNGRPSSAAPVLGIALDGLGLGDDGTIWGGEFLLADYSGYRRLGLLKPVPLIGGAAAVREPWRNAYAHLTAEMSWGEIKMNFAELDVIGKLEAKPREQLDAMKAAGTNTLLSSSCGRLFDAAAAITGLAWERQSFEGQAAMAFEAVISSDAMKEPEDFAYPFSIPLIGGKGLPYIEPLAVWRAMLGDLLLETPVGIISARFHRGLAKAVGNMVRRLTDDTDIDTVALSGGCFQNATLLQLVCNEINELGLQALTHKNVPANDGGLSLGQAVIGLAHHEKGV</sequence>
<dbReference type="Pfam" id="PF17788">
    <property type="entry name" value="HypF_C"/>
    <property type="match status" value="1"/>
</dbReference>
<evidence type="ECO:0000313" key="13">
    <source>
        <dbReference type="Proteomes" id="UP000036938"/>
    </source>
</evidence>
<reference evidence="12 13" key="1">
    <citation type="journal article" date="2015" name="Int. J. Syst. Evol. Microbiol.">
        <title>Aestuariivita atlantica sp. nov., isolated from deep sea sediment of the Atlantic Ocean.</title>
        <authorList>
            <person name="Li G."/>
            <person name="Lai Q."/>
            <person name="Du Y."/>
            <person name="Liu X."/>
            <person name="Sun F."/>
            <person name="Shao Z."/>
        </authorList>
    </citation>
    <scope>NUCLEOTIDE SEQUENCE [LARGE SCALE GENOMIC DNA]</scope>
    <source>
        <strain evidence="12 13">22II-S11-z3</strain>
    </source>
</reference>
<dbReference type="InterPro" id="IPR001792">
    <property type="entry name" value="Acylphosphatase-like_dom"/>
</dbReference>
<dbReference type="Pfam" id="PF00708">
    <property type="entry name" value="Acylphosphatase"/>
    <property type="match status" value="1"/>
</dbReference>
<dbReference type="PANTHER" id="PTHR42959">
    <property type="entry name" value="CARBAMOYLTRANSFERASE"/>
    <property type="match status" value="1"/>
</dbReference>
<feature type="domain" description="YrdC-like" evidence="11">
    <location>
        <begin position="206"/>
        <end position="390"/>
    </location>
</feature>
<dbReference type="Pfam" id="PF01300">
    <property type="entry name" value="Sua5_yciO_yrdC"/>
    <property type="match status" value="1"/>
</dbReference>
<gene>
    <name evidence="12" type="ORF">ATO11_18880</name>
</gene>
<dbReference type="Pfam" id="PF22521">
    <property type="entry name" value="HypF_C_2"/>
    <property type="match status" value="1"/>
</dbReference>
<feature type="domain" description="Acylphosphatase-like" evidence="10">
    <location>
        <begin position="8"/>
        <end position="92"/>
    </location>
</feature>
<dbReference type="Gene3D" id="3.30.420.40">
    <property type="match status" value="1"/>
</dbReference>
<dbReference type="EC" id="6.2.-.-" evidence="8"/>
<keyword evidence="13" id="KW-1185">Reference proteome</keyword>
<dbReference type="PIRSF" id="PIRSF006256">
    <property type="entry name" value="CMPcnvr_hdrg_mat"/>
    <property type="match status" value="1"/>
</dbReference>
<dbReference type="SUPFAM" id="SSF55821">
    <property type="entry name" value="YrdC/RibB"/>
    <property type="match status" value="1"/>
</dbReference>
<dbReference type="InterPro" id="IPR041440">
    <property type="entry name" value="HypF_C"/>
</dbReference>
<keyword evidence="4" id="KW-0479">Metal-binding</keyword>
<proteinExistence type="inferred from homology"/>
<keyword evidence="3" id="KW-0436">Ligase</keyword>
<keyword evidence="6" id="KW-0862">Zinc</keyword>
<evidence type="ECO:0000256" key="3">
    <source>
        <dbReference type="ARBA" id="ARBA00022598"/>
    </source>
</evidence>
<dbReference type="GO" id="GO:0051604">
    <property type="term" value="P:protein maturation"/>
    <property type="evidence" value="ECO:0007669"/>
    <property type="project" value="TreeGrafter"/>
</dbReference>
<dbReference type="Pfam" id="PF07503">
    <property type="entry name" value="zf-HYPF"/>
    <property type="match status" value="2"/>
</dbReference>
<evidence type="ECO:0000256" key="1">
    <source>
        <dbReference type="ARBA" id="ARBA00004711"/>
    </source>
</evidence>
<evidence type="ECO:0000256" key="4">
    <source>
        <dbReference type="ARBA" id="ARBA00022723"/>
    </source>
</evidence>
<evidence type="ECO:0000256" key="7">
    <source>
        <dbReference type="ARBA" id="ARBA00048220"/>
    </source>
</evidence>
<dbReference type="GO" id="GO:0003725">
    <property type="term" value="F:double-stranded RNA binding"/>
    <property type="evidence" value="ECO:0007669"/>
    <property type="project" value="InterPro"/>
</dbReference>
<dbReference type="STRING" id="1317121.ATO11_18880"/>
<comment type="function">
    <text evidence="8">Involved in the maturation of [NiFe] hydrogenases. Along with HypE, it catalyzes the synthesis of the CN ligands of the active site iron of [NiFe]-hydrogenases. HypF functions as a carbamoyl transferase using carbamoylphosphate as a substrate and transferring the carboxamido moiety in an ATP-dependent reaction to the thiolate of the C-terminal cysteine of HypE yielding a protein-S-carboxamide.</text>
</comment>
<protein>
    <recommendedName>
        <fullName evidence="8">Carbamoyltransferase HypF</fullName>
        <ecNumber evidence="8">6.2.-.-</ecNumber>
    </recommendedName>
</protein>
<dbReference type="PANTHER" id="PTHR42959:SF1">
    <property type="entry name" value="CARBAMOYLTRANSFERASE HYPF"/>
    <property type="match status" value="1"/>
</dbReference>
<dbReference type="AlphaFoldDB" id="A0A0L1JK81"/>
<dbReference type="PATRIC" id="fig|1317121.7.peg.877"/>
<dbReference type="SUPFAM" id="SSF54975">
    <property type="entry name" value="Acylphosphatase/BLUF domain-like"/>
    <property type="match status" value="1"/>
</dbReference>
<keyword evidence="12" id="KW-0808">Transferase</keyword>
<comment type="pathway">
    <text evidence="1 8">Protein modification; [NiFe] hydrogenase maturation.</text>
</comment>
<keyword evidence="5" id="KW-0863">Zinc-finger</keyword>
<dbReference type="GO" id="GO:0008270">
    <property type="term" value="F:zinc ion binding"/>
    <property type="evidence" value="ECO:0007669"/>
    <property type="project" value="UniProtKB-KW"/>
</dbReference>
<accession>A0A0L1JK81</accession>
<evidence type="ECO:0000256" key="5">
    <source>
        <dbReference type="ARBA" id="ARBA00022771"/>
    </source>
</evidence>
<dbReference type="Gene3D" id="3.30.420.360">
    <property type="match status" value="1"/>
</dbReference>
<evidence type="ECO:0000259" key="10">
    <source>
        <dbReference type="PROSITE" id="PS51160"/>
    </source>
</evidence>
<comment type="catalytic activity">
    <reaction evidence="7 8">
        <text>C-terminal L-cysteinyl-[HypE protein] + carbamoyl phosphate + ATP + H2O = C-terminal S-carboxamide-L-cysteinyl-[HypE protein] + AMP + phosphate + diphosphate + H(+)</text>
        <dbReference type="Rhea" id="RHEA:55636"/>
        <dbReference type="Rhea" id="RHEA-COMP:14247"/>
        <dbReference type="Rhea" id="RHEA-COMP:14392"/>
        <dbReference type="ChEBI" id="CHEBI:15377"/>
        <dbReference type="ChEBI" id="CHEBI:15378"/>
        <dbReference type="ChEBI" id="CHEBI:30616"/>
        <dbReference type="ChEBI" id="CHEBI:33019"/>
        <dbReference type="ChEBI" id="CHEBI:43474"/>
        <dbReference type="ChEBI" id="CHEBI:58228"/>
        <dbReference type="ChEBI" id="CHEBI:76913"/>
        <dbReference type="ChEBI" id="CHEBI:139126"/>
        <dbReference type="ChEBI" id="CHEBI:456215"/>
    </reaction>
</comment>
<dbReference type="Gene3D" id="3.90.870.50">
    <property type="match status" value="1"/>
</dbReference>
<dbReference type="GO" id="GO:0016743">
    <property type="term" value="F:carboxyl- or carbamoyltransferase activity"/>
    <property type="evidence" value="ECO:0007669"/>
    <property type="project" value="UniProtKB-UniRule"/>
</dbReference>
<dbReference type="NCBIfam" id="TIGR00143">
    <property type="entry name" value="hypF"/>
    <property type="match status" value="1"/>
</dbReference>
<name>A0A0L1JK81_9RHOB</name>
<dbReference type="OrthoDB" id="9808093at2"/>
<dbReference type="InterPro" id="IPR036046">
    <property type="entry name" value="Acylphosphatase-like_dom_sf"/>
</dbReference>
<feature type="active site" evidence="9">
    <location>
        <position position="41"/>
    </location>
</feature>
<dbReference type="InterPro" id="IPR051060">
    <property type="entry name" value="Carbamoyltrans_HypF-like"/>
</dbReference>
<evidence type="ECO:0000256" key="8">
    <source>
        <dbReference type="PIRNR" id="PIRNR006256"/>
    </source>
</evidence>
<dbReference type="PROSITE" id="PS51160">
    <property type="entry name" value="ACYLPHOSPHATASE_3"/>
    <property type="match status" value="1"/>
</dbReference>
<evidence type="ECO:0000256" key="2">
    <source>
        <dbReference type="ARBA" id="ARBA00008097"/>
    </source>
</evidence>
<evidence type="ECO:0000256" key="9">
    <source>
        <dbReference type="PROSITE-ProRule" id="PRU00520"/>
    </source>
</evidence>
<dbReference type="EMBL" id="AQQZ01000014">
    <property type="protein sequence ID" value="KNG92127.1"/>
    <property type="molecule type" value="Genomic_DNA"/>
</dbReference>
<dbReference type="PROSITE" id="PS00150">
    <property type="entry name" value="ACYLPHOSPHATASE_1"/>
    <property type="match status" value="1"/>
</dbReference>
<dbReference type="InterPro" id="IPR004421">
    <property type="entry name" value="Carbamoyltransferase_HypF"/>
</dbReference>
<dbReference type="InterPro" id="IPR006070">
    <property type="entry name" value="Sua5-like_dom"/>
</dbReference>
<dbReference type="InterPro" id="IPR055128">
    <property type="entry name" value="HypF_C_2"/>
</dbReference>
<dbReference type="InterPro" id="IPR017968">
    <property type="entry name" value="Acylphosphatase_CS"/>
</dbReference>
<evidence type="ECO:0000256" key="6">
    <source>
        <dbReference type="ARBA" id="ARBA00022833"/>
    </source>
</evidence>
<dbReference type="GO" id="GO:0003998">
    <property type="term" value="F:acylphosphatase activity"/>
    <property type="evidence" value="ECO:0007669"/>
    <property type="project" value="UniProtKB-EC"/>
</dbReference>
<dbReference type="Proteomes" id="UP000036938">
    <property type="component" value="Unassembled WGS sequence"/>
</dbReference>
<organism evidence="12 13">
    <name type="scientific">Pseudaestuariivita atlantica</name>
    <dbReference type="NCBI Taxonomy" id="1317121"/>
    <lineage>
        <taxon>Bacteria</taxon>
        <taxon>Pseudomonadati</taxon>
        <taxon>Pseudomonadota</taxon>
        <taxon>Alphaproteobacteria</taxon>
        <taxon>Rhodobacterales</taxon>
        <taxon>Paracoccaceae</taxon>
        <taxon>Pseudaestuariivita</taxon>
    </lineage>
</organism>
<comment type="similarity">
    <text evidence="2 8">Belongs to the carbamoyltransferase HypF family.</text>
</comment>
<dbReference type="Gene3D" id="3.30.110.120">
    <property type="match status" value="1"/>
</dbReference>
<dbReference type="PROSITE" id="PS51163">
    <property type="entry name" value="YRDC"/>
    <property type="match status" value="1"/>
</dbReference>
<dbReference type="UniPathway" id="UPA00335"/>